<dbReference type="InParanoid" id="E2BLL7"/>
<sequence length="293" mass="33756">MPLGYGFCQGSTKTFQLVRCIKEWLFHIIKCGLVPVATVCDQSATNVAAINALIDESNKIYITTNIHTDGFFIRGKKIIPVFDYVHLIKGIRNNLLIRDLWTNTNIKPNEKKKYASWDDIIMAYEIDKFSFLKLRQMPKLTDKHIYIKMIPKMRVKYATQVLSCTVSNFIDVILNFSEGVVKTQHGNITFSETAETTSTILSFFNDLFDSFNGNKGQGLSSILTANSGHISFWKEACNKLKNMQYVEKGTRQIIKKNSPKCLKNWFRNIKAVQEIWNILQDAYYRMLILKHSI</sequence>
<dbReference type="InterPro" id="IPR048366">
    <property type="entry name" value="TNP-like_GBD"/>
</dbReference>
<keyword evidence="3" id="KW-1185">Reference proteome</keyword>
<protein>
    <recommendedName>
        <fullName evidence="1">Transposable element P transposase-like GTP-binding insertion domain-containing protein</fullName>
    </recommendedName>
</protein>
<dbReference type="OMA" id="ITTNIHT"/>
<dbReference type="Proteomes" id="UP000008237">
    <property type="component" value="Unassembled WGS sequence"/>
</dbReference>
<evidence type="ECO:0000313" key="3">
    <source>
        <dbReference type="Proteomes" id="UP000008237"/>
    </source>
</evidence>
<dbReference type="OrthoDB" id="7552384at2759"/>
<dbReference type="EMBL" id="GL449036">
    <property type="protein sequence ID" value="EFN83351.1"/>
    <property type="molecule type" value="Genomic_DNA"/>
</dbReference>
<accession>E2BLL7</accession>
<organism evidence="3">
    <name type="scientific">Harpegnathos saltator</name>
    <name type="common">Jerdon's jumping ant</name>
    <dbReference type="NCBI Taxonomy" id="610380"/>
    <lineage>
        <taxon>Eukaryota</taxon>
        <taxon>Metazoa</taxon>
        <taxon>Ecdysozoa</taxon>
        <taxon>Arthropoda</taxon>
        <taxon>Hexapoda</taxon>
        <taxon>Insecta</taxon>
        <taxon>Pterygota</taxon>
        <taxon>Neoptera</taxon>
        <taxon>Endopterygota</taxon>
        <taxon>Hymenoptera</taxon>
        <taxon>Apocrita</taxon>
        <taxon>Aculeata</taxon>
        <taxon>Formicoidea</taxon>
        <taxon>Formicidae</taxon>
        <taxon>Ponerinae</taxon>
        <taxon>Ponerini</taxon>
        <taxon>Harpegnathos</taxon>
    </lineage>
</organism>
<evidence type="ECO:0000259" key="1">
    <source>
        <dbReference type="Pfam" id="PF21788"/>
    </source>
</evidence>
<reference evidence="2 3" key="1">
    <citation type="journal article" date="2010" name="Science">
        <title>Genomic comparison of the ants Camponotus floridanus and Harpegnathos saltator.</title>
        <authorList>
            <person name="Bonasio R."/>
            <person name="Zhang G."/>
            <person name="Ye C."/>
            <person name="Mutti N.S."/>
            <person name="Fang X."/>
            <person name="Qin N."/>
            <person name="Donahue G."/>
            <person name="Yang P."/>
            <person name="Li Q."/>
            <person name="Li C."/>
            <person name="Zhang P."/>
            <person name="Huang Z."/>
            <person name="Berger S.L."/>
            <person name="Reinberg D."/>
            <person name="Wang J."/>
            <person name="Liebig J."/>
        </authorList>
    </citation>
    <scope>NUCLEOTIDE SEQUENCE [LARGE SCALE GENOMIC DNA]</scope>
    <source>
        <strain evidence="2 3">R22 G/1</strain>
    </source>
</reference>
<dbReference type="Pfam" id="PF21788">
    <property type="entry name" value="TNP-like_GBD"/>
    <property type="match status" value="1"/>
</dbReference>
<feature type="domain" description="Transposable element P transposase-like GTP-binding insertion" evidence="1">
    <location>
        <begin position="96"/>
        <end position="215"/>
    </location>
</feature>
<dbReference type="AlphaFoldDB" id="E2BLL7"/>
<evidence type="ECO:0000313" key="2">
    <source>
        <dbReference type="EMBL" id="EFN83351.1"/>
    </source>
</evidence>
<proteinExistence type="predicted"/>
<name>E2BLL7_HARSA</name>
<gene>
    <name evidence="2" type="ORF">EAI_02161</name>
</gene>